<dbReference type="InterPro" id="IPR017930">
    <property type="entry name" value="Myb_dom"/>
</dbReference>
<evidence type="ECO:0000313" key="13">
    <source>
        <dbReference type="Proteomes" id="UP001430356"/>
    </source>
</evidence>
<feature type="compositionally biased region" description="Basic and acidic residues" evidence="9">
    <location>
        <begin position="463"/>
        <end position="474"/>
    </location>
</feature>
<evidence type="ECO:0000256" key="3">
    <source>
        <dbReference type="ARBA" id="ARBA00022728"/>
    </source>
</evidence>
<evidence type="ECO:0000256" key="9">
    <source>
        <dbReference type="SAM" id="MobiDB-lite"/>
    </source>
</evidence>
<feature type="domain" description="Myb-like" evidence="10">
    <location>
        <begin position="3"/>
        <end position="54"/>
    </location>
</feature>
<keyword evidence="4" id="KW-0677">Repeat</keyword>
<protein>
    <submittedName>
        <fullName evidence="12">Myb-like DNA-binding domain containing protein</fullName>
    </submittedName>
</protein>
<dbReference type="SMART" id="SM00717">
    <property type="entry name" value="SANT"/>
    <property type="match status" value="2"/>
</dbReference>
<keyword evidence="5 12" id="KW-0238">DNA-binding</keyword>
<evidence type="ECO:0000256" key="2">
    <source>
        <dbReference type="ARBA" id="ARBA00022664"/>
    </source>
</evidence>
<sequence length="800" mass="87746">MSRLHFKGGAWTNAEDEVMKAALAQYGLRDWERVASMLTKKTSTQCRERWENYLDPRLHIHEAWSLEEEEKLVEFQALFPHKWRLIAEQLTRRTPNHYIRPAWLCEQRYLELKDEQEYYIKEQQQQLKDVPGGAAGEKQSLESYMAERRRRRTARKTHEERAARADTVSGERFESEMVDMATSRLANQDQKKGLRKERQRQLAEAAFLAKLESNREGIESGTLSLRQARKMKKALEEDRQTSGLVDEIIESDDEDGELAQLQAHGSDSADEGDEEDEDRGRFKAVDMHADQQQAGLVKKQRVLMKDLTEQQRLIQQRQMSSGVDGDDDGDGDTASSGSSSRVRAALTGVNQELLKQLASAPTTLALQGRAAVLAAGSSGTSIAAATAAEAKAELTNSLADLFATLPSAARAAAPVPELPLPPHKRPREALPPVPEEEEVEEEKEAETGNRGDDGATGRATAAEVHRGGTPEEFFRTLNLPAPRKMPRAEVAEQVSSSSSSGATTTTTTATAAAAASTTGEHAPPSLAPAEAAIVSVAADVTDAEAAAYMNEARRWVAVECESVIAAAATGRTREEEEEEEPMTHAELSAARRLVEQELSASLPDGGGDDDSGSGRTAGVAHSSRPHSSAMVAAVRAFTEVGGADEYGAHVNVQHALHQLSQRVATQVREANATLAPLRQEWEQVMAVAMLGPQDGHVLRGYVRDDGGLKGMPVVGSSAGHELDDSGSVAAPPSVAAYVYERIVSQLQRAQLATRFTQELRDRELLKMRRDLDQVEHNLQQLQARERTLQDMYRQKRLQQA</sequence>
<dbReference type="Pfam" id="PF00249">
    <property type="entry name" value="Myb_DNA-binding"/>
    <property type="match status" value="2"/>
</dbReference>
<feature type="region of interest" description="Disordered" evidence="9">
    <location>
        <begin position="315"/>
        <end position="341"/>
    </location>
</feature>
<comment type="similarity">
    <text evidence="1">Belongs to the CEF1 family.</text>
</comment>
<keyword evidence="8" id="KW-0175">Coiled coil</keyword>
<accession>A0AAW0EWP6</accession>
<evidence type="ECO:0000259" key="11">
    <source>
        <dbReference type="PROSITE" id="PS51294"/>
    </source>
</evidence>
<dbReference type="GO" id="GO:0000398">
    <property type="term" value="P:mRNA splicing, via spliceosome"/>
    <property type="evidence" value="ECO:0007669"/>
    <property type="project" value="InterPro"/>
</dbReference>
<feature type="compositionally biased region" description="Low complexity" evidence="9">
    <location>
        <begin position="495"/>
        <end position="519"/>
    </location>
</feature>
<dbReference type="PROSITE" id="PS50090">
    <property type="entry name" value="MYB_LIKE"/>
    <property type="match status" value="2"/>
</dbReference>
<feature type="coiled-coil region" evidence="8">
    <location>
        <begin position="764"/>
        <end position="798"/>
    </location>
</feature>
<evidence type="ECO:0000259" key="10">
    <source>
        <dbReference type="PROSITE" id="PS50090"/>
    </source>
</evidence>
<feature type="compositionally biased region" description="Basic and acidic residues" evidence="9">
    <location>
        <begin position="156"/>
        <end position="171"/>
    </location>
</feature>
<dbReference type="InterPro" id="IPR009057">
    <property type="entry name" value="Homeodomain-like_sf"/>
</dbReference>
<dbReference type="InterPro" id="IPR001005">
    <property type="entry name" value="SANT/Myb"/>
</dbReference>
<evidence type="ECO:0000256" key="8">
    <source>
        <dbReference type="SAM" id="Coils"/>
    </source>
</evidence>
<keyword evidence="7" id="KW-0539">Nucleus</keyword>
<keyword evidence="3" id="KW-0747">Spliceosome</keyword>
<dbReference type="InterPro" id="IPR047242">
    <property type="entry name" value="CDC5L/Cef1"/>
</dbReference>
<feature type="compositionally biased region" description="Basic and acidic residues" evidence="9">
    <location>
        <begin position="445"/>
        <end position="455"/>
    </location>
</feature>
<dbReference type="SUPFAM" id="SSF46689">
    <property type="entry name" value="Homeodomain-like"/>
    <property type="match status" value="1"/>
</dbReference>
<dbReference type="PROSITE" id="PS51294">
    <property type="entry name" value="HTH_MYB"/>
    <property type="match status" value="2"/>
</dbReference>
<evidence type="ECO:0000256" key="6">
    <source>
        <dbReference type="ARBA" id="ARBA00023187"/>
    </source>
</evidence>
<feature type="domain" description="HTH myb-type" evidence="11">
    <location>
        <begin position="61"/>
        <end position="97"/>
    </location>
</feature>
<keyword evidence="6" id="KW-0508">mRNA splicing</keyword>
<dbReference type="GO" id="GO:0005681">
    <property type="term" value="C:spliceosomal complex"/>
    <property type="evidence" value="ECO:0007669"/>
    <property type="project" value="UniProtKB-KW"/>
</dbReference>
<evidence type="ECO:0000313" key="12">
    <source>
        <dbReference type="EMBL" id="KAK7198707.1"/>
    </source>
</evidence>
<feature type="domain" description="HTH myb-type" evidence="11">
    <location>
        <begin position="1"/>
        <end position="58"/>
    </location>
</feature>
<reference evidence="12 13" key="1">
    <citation type="journal article" date="2021" name="MBio">
        <title>A New Model Trypanosomatid, Novymonas esmeraldas: Genomic Perception of Its 'Candidatus Pandoraea novymonadis' Endosymbiont.</title>
        <authorList>
            <person name="Zakharova A."/>
            <person name="Saura A."/>
            <person name="Butenko A."/>
            <person name="Podesvova L."/>
            <person name="Warmusova S."/>
            <person name="Kostygov A.Y."/>
            <person name="Nenarokova A."/>
            <person name="Lukes J."/>
            <person name="Opperdoes F.R."/>
            <person name="Yurchenko V."/>
        </authorList>
    </citation>
    <scope>NUCLEOTIDE SEQUENCE [LARGE SCALE GENOMIC DNA]</scope>
    <source>
        <strain evidence="12 13">E262AT.01</strain>
    </source>
</reference>
<dbReference type="AlphaFoldDB" id="A0AAW0EWP6"/>
<dbReference type="PANTHER" id="PTHR45885">
    <property type="entry name" value="CELL DIVISION CYCLE 5-LIKE PROTEIN"/>
    <property type="match status" value="1"/>
</dbReference>
<dbReference type="CDD" id="cd00167">
    <property type="entry name" value="SANT"/>
    <property type="match status" value="1"/>
</dbReference>
<keyword evidence="13" id="KW-1185">Reference proteome</keyword>
<name>A0AAW0EWP6_9TRYP</name>
<organism evidence="12 13">
    <name type="scientific">Novymonas esmeraldas</name>
    <dbReference type="NCBI Taxonomy" id="1808958"/>
    <lineage>
        <taxon>Eukaryota</taxon>
        <taxon>Discoba</taxon>
        <taxon>Euglenozoa</taxon>
        <taxon>Kinetoplastea</taxon>
        <taxon>Metakinetoplastina</taxon>
        <taxon>Trypanosomatida</taxon>
        <taxon>Trypanosomatidae</taxon>
        <taxon>Novymonas</taxon>
    </lineage>
</organism>
<dbReference type="GO" id="GO:0003677">
    <property type="term" value="F:DNA binding"/>
    <property type="evidence" value="ECO:0007669"/>
    <property type="project" value="UniProtKB-KW"/>
</dbReference>
<feature type="region of interest" description="Disordered" evidence="9">
    <location>
        <begin position="415"/>
        <end position="524"/>
    </location>
</feature>
<feature type="compositionally biased region" description="Acidic residues" evidence="9">
    <location>
        <begin position="434"/>
        <end position="444"/>
    </location>
</feature>
<proteinExistence type="inferred from homology"/>
<comment type="caution">
    <text evidence="12">The sequence shown here is derived from an EMBL/GenBank/DDBJ whole genome shotgun (WGS) entry which is preliminary data.</text>
</comment>
<evidence type="ECO:0000256" key="5">
    <source>
        <dbReference type="ARBA" id="ARBA00023125"/>
    </source>
</evidence>
<dbReference type="Proteomes" id="UP001430356">
    <property type="component" value="Unassembled WGS sequence"/>
</dbReference>
<evidence type="ECO:0000256" key="7">
    <source>
        <dbReference type="ARBA" id="ARBA00023242"/>
    </source>
</evidence>
<feature type="domain" description="Myb-like" evidence="10">
    <location>
        <begin position="64"/>
        <end position="96"/>
    </location>
</feature>
<evidence type="ECO:0000256" key="1">
    <source>
        <dbReference type="ARBA" id="ARBA00010506"/>
    </source>
</evidence>
<dbReference type="Gene3D" id="1.10.10.60">
    <property type="entry name" value="Homeodomain-like"/>
    <property type="match status" value="2"/>
</dbReference>
<evidence type="ECO:0000256" key="4">
    <source>
        <dbReference type="ARBA" id="ARBA00022737"/>
    </source>
</evidence>
<feature type="region of interest" description="Disordered" evidence="9">
    <location>
        <begin position="150"/>
        <end position="171"/>
    </location>
</feature>
<keyword evidence="2" id="KW-0507">mRNA processing</keyword>
<dbReference type="EMBL" id="JAECZO010000169">
    <property type="protein sequence ID" value="KAK7198707.1"/>
    <property type="molecule type" value="Genomic_DNA"/>
</dbReference>
<dbReference type="PANTHER" id="PTHR45885:SF1">
    <property type="entry name" value="CELL DIVISION CYCLE 5-LIKE PROTEIN"/>
    <property type="match status" value="1"/>
</dbReference>
<dbReference type="GO" id="GO:0000974">
    <property type="term" value="C:Prp19 complex"/>
    <property type="evidence" value="ECO:0007669"/>
    <property type="project" value="InterPro"/>
</dbReference>
<feature type="region of interest" description="Disordered" evidence="9">
    <location>
        <begin position="600"/>
        <end position="626"/>
    </location>
</feature>
<gene>
    <name evidence="12" type="ORF">NESM_000834700</name>
</gene>